<feature type="domain" description="MoaB/Mog" evidence="1">
    <location>
        <begin position="2"/>
        <end position="76"/>
    </location>
</feature>
<dbReference type="Gene3D" id="3.40.980.10">
    <property type="entry name" value="MoaB/Mog-like domain"/>
    <property type="match status" value="1"/>
</dbReference>
<dbReference type="Pfam" id="PF00994">
    <property type="entry name" value="MoCF_biosynth"/>
    <property type="match status" value="1"/>
</dbReference>
<evidence type="ECO:0000259" key="1">
    <source>
        <dbReference type="Pfam" id="PF00994"/>
    </source>
</evidence>
<reference evidence="2" key="1">
    <citation type="submission" date="2022-07" db="EMBL/GenBank/DDBJ databases">
        <title>Identification and characterization of Bacillus thuringiensis and other Bacillus cereus group isolates from spinach by whole genome sequencing.</title>
        <authorList>
            <person name="Zao X."/>
            <person name="Zervas A."/>
            <person name="Hendriks M."/>
            <person name="Rajkovic A."/>
            <person name="Van Overbeek L."/>
            <person name="Hendriksen N.B."/>
            <person name="Uyttendaele M."/>
        </authorList>
    </citation>
    <scope>NUCLEOTIDE SEQUENCE</scope>
    <source>
        <strain evidence="2">781001F-1</strain>
    </source>
</reference>
<comment type="caution">
    <text evidence="2">The sequence shown here is derived from an EMBL/GenBank/DDBJ whole genome shotgun (WGS) entry which is preliminary data.</text>
</comment>
<accession>A0AAW5L6W5</accession>
<gene>
    <name evidence="2" type="ORF">NPM19_33300</name>
</gene>
<proteinExistence type="predicted"/>
<dbReference type="InterPro" id="IPR036425">
    <property type="entry name" value="MoaB/Mog-like_dom_sf"/>
</dbReference>
<dbReference type="InterPro" id="IPR050101">
    <property type="entry name" value="CinA"/>
</dbReference>
<dbReference type="SUPFAM" id="SSF53218">
    <property type="entry name" value="Molybdenum cofactor biosynthesis proteins"/>
    <property type="match status" value="1"/>
</dbReference>
<sequence length="79" mass="8861">QKAIEAAEERADILIITGVLGPTKDDLTKETIETSLDEKLVYDEKALALICNYFKRTGREFTENNKKHALFLNGSTVFA</sequence>
<dbReference type="RefSeq" id="WP_256425697.1">
    <property type="nucleotide sequence ID" value="NZ_JANHEB010000391.1"/>
</dbReference>
<dbReference type="Proteomes" id="UP001204643">
    <property type="component" value="Unassembled WGS sequence"/>
</dbReference>
<dbReference type="EMBL" id="JANHEB010000391">
    <property type="protein sequence ID" value="MCQ6289388.1"/>
    <property type="molecule type" value="Genomic_DNA"/>
</dbReference>
<dbReference type="InterPro" id="IPR001453">
    <property type="entry name" value="MoaB/Mog_dom"/>
</dbReference>
<name>A0AAW5L6W5_BACCE</name>
<dbReference type="PANTHER" id="PTHR13939">
    <property type="entry name" value="NICOTINAMIDE-NUCLEOTIDE AMIDOHYDROLASE PNCC"/>
    <property type="match status" value="1"/>
</dbReference>
<evidence type="ECO:0000313" key="2">
    <source>
        <dbReference type="EMBL" id="MCQ6289388.1"/>
    </source>
</evidence>
<dbReference type="AlphaFoldDB" id="A0AAW5L6W5"/>
<organism evidence="2 3">
    <name type="scientific">Bacillus cereus</name>
    <dbReference type="NCBI Taxonomy" id="1396"/>
    <lineage>
        <taxon>Bacteria</taxon>
        <taxon>Bacillati</taxon>
        <taxon>Bacillota</taxon>
        <taxon>Bacilli</taxon>
        <taxon>Bacillales</taxon>
        <taxon>Bacillaceae</taxon>
        <taxon>Bacillus</taxon>
        <taxon>Bacillus cereus group</taxon>
    </lineage>
</organism>
<feature type="non-terminal residue" evidence="2">
    <location>
        <position position="79"/>
    </location>
</feature>
<feature type="non-terminal residue" evidence="2">
    <location>
        <position position="1"/>
    </location>
</feature>
<dbReference type="PANTHER" id="PTHR13939:SF0">
    <property type="entry name" value="NMN AMIDOHYDROLASE-LIKE PROTEIN YFAY"/>
    <property type="match status" value="1"/>
</dbReference>
<protein>
    <submittedName>
        <fullName evidence="2">Molybdopterin-binding protein</fullName>
    </submittedName>
</protein>
<evidence type="ECO:0000313" key="3">
    <source>
        <dbReference type="Proteomes" id="UP001204643"/>
    </source>
</evidence>